<dbReference type="Pfam" id="PF20237">
    <property type="entry name" value="DUF6594"/>
    <property type="match status" value="1"/>
</dbReference>
<keyword evidence="4" id="KW-1185">Reference proteome</keyword>
<dbReference type="EMBL" id="JAFJYH010000285">
    <property type="protein sequence ID" value="KAG4414013.1"/>
    <property type="molecule type" value="Genomic_DNA"/>
</dbReference>
<evidence type="ECO:0000313" key="4">
    <source>
        <dbReference type="Proteomes" id="UP000664132"/>
    </source>
</evidence>
<comment type="caution">
    <text evidence="3">The sequence shown here is derived from an EMBL/GenBank/DDBJ whole genome shotgun (WGS) entry which is preliminary data.</text>
</comment>
<feature type="transmembrane region" description="Helical" evidence="1">
    <location>
        <begin position="293"/>
        <end position="311"/>
    </location>
</feature>
<keyword evidence="1" id="KW-1133">Transmembrane helix</keyword>
<name>A0A8H7W6E0_9HELO</name>
<keyword evidence="1" id="KW-0472">Membrane</keyword>
<keyword evidence="1" id="KW-0812">Transmembrane</keyword>
<evidence type="ECO:0000313" key="3">
    <source>
        <dbReference type="EMBL" id="KAG4414013.1"/>
    </source>
</evidence>
<gene>
    <name evidence="3" type="ORF">IFR04_012829</name>
</gene>
<reference evidence="3" key="1">
    <citation type="submission" date="2021-02" db="EMBL/GenBank/DDBJ databases">
        <title>Genome sequence Cadophora malorum strain M34.</title>
        <authorList>
            <person name="Stefanovic E."/>
            <person name="Vu D."/>
            <person name="Scully C."/>
            <person name="Dijksterhuis J."/>
            <person name="Roader J."/>
            <person name="Houbraken J."/>
        </authorList>
    </citation>
    <scope>NUCLEOTIDE SEQUENCE</scope>
    <source>
        <strain evidence="3">M34</strain>
    </source>
</reference>
<feature type="domain" description="DUF6594" evidence="2">
    <location>
        <begin position="155"/>
        <end position="305"/>
    </location>
</feature>
<evidence type="ECO:0000256" key="1">
    <source>
        <dbReference type="SAM" id="Phobius"/>
    </source>
</evidence>
<feature type="transmembrane region" description="Helical" evidence="1">
    <location>
        <begin position="265"/>
        <end position="286"/>
    </location>
</feature>
<dbReference type="OrthoDB" id="10456951at2759"/>
<dbReference type="Proteomes" id="UP000664132">
    <property type="component" value="Unassembled WGS sequence"/>
</dbReference>
<feature type="transmembrane region" description="Helical" evidence="1">
    <location>
        <begin position="238"/>
        <end position="259"/>
    </location>
</feature>
<organism evidence="3 4">
    <name type="scientific">Cadophora malorum</name>
    <dbReference type="NCBI Taxonomy" id="108018"/>
    <lineage>
        <taxon>Eukaryota</taxon>
        <taxon>Fungi</taxon>
        <taxon>Dikarya</taxon>
        <taxon>Ascomycota</taxon>
        <taxon>Pezizomycotina</taxon>
        <taxon>Leotiomycetes</taxon>
        <taxon>Helotiales</taxon>
        <taxon>Ploettnerulaceae</taxon>
        <taxon>Cadophora</taxon>
    </lineage>
</organism>
<dbReference type="InterPro" id="IPR046529">
    <property type="entry name" value="DUF6594"/>
</dbReference>
<dbReference type="AlphaFoldDB" id="A0A8H7W6E0"/>
<proteinExistence type="predicted"/>
<sequence length="312" mass="34651">MQTDLETGIVDEASDDKTKAVTEATPVIHRPTTSEVRTSQMKGLAEPAGKVAGNGGATSDDTIDARKLSLSEHVEALKLWMRDPLSRVESNVVLEALHVRNIANAQFKLLKYRVLDITSYEVLPDSPHKKLAPLYKGLFERLINKELASDLKEFNRAVKMYHEWRAEQEFYYQPTQNDWSLVQLLAVQECAGQRELWDSSERARFDQEICSASALNFDKHKRQRTAERREDERTTQAYLGRVGIAFAGGMALLIPMTIMVNLSSLVATLSTTVACVAIVALALAHFLTEYKDIFAATAAYAAVLVVFVGTGG</sequence>
<accession>A0A8H7W6E0</accession>
<evidence type="ECO:0000259" key="2">
    <source>
        <dbReference type="Pfam" id="PF20237"/>
    </source>
</evidence>
<protein>
    <recommendedName>
        <fullName evidence="2">DUF6594 domain-containing protein</fullName>
    </recommendedName>
</protein>